<protein>
    <recommendedName>
        <fullName evidence="3">MADS-box domain-containing protein</fullName>
    </recommendedName>
</protein>
<accession>A0A6P8AP44</accession>
<organism evidence="1 2">
    <name type="scientific">Pyricularia grisea</name>
    <name type="common">Crabgrass-specific blast fungus</name>
    <name type="synonym">Magnaporthe grisea</name>
    <dbReference type="NCBI Taxonomy" id="148305"/>
    <lineage>
        <taxon>Eukaryota</taxon>
        <taxon>Fungi</taxon>
        <taxon>Dikarya</taxon>
        <taxon>Ascomycota</taxon>
        <taxon>Pezizomycotina</taxon>
        <taxon>Sordariomycetes</taxon>
        <taxon>Sordariomycetidae</taxon>
        <taxon>Magnaporthales</taxon>
        <taxon>Pyriculariaceae</taxon>
        <taxon>Pyricularia</taxon>
    </lineage>
</organism>
<keyword evidence="1" id="KW-1185">Reference proteome</keyword>
<evidence type="ECO:0008006" key="3">
    <source>
        <dbReference type="Google" id="ProtNLM"/>
    </source>
</evidence>
<reference evidence="2" key="2">
    <citation type="submission" date="2019-10" db="EMBL/GenBank/DDBJ databases">
        <authorList>
            <consortium name="NCBI Genome Project"/>
        </authorList>
    </citation>
    <scope>NUCLEOTIDE SEQUENCE</scope>
    <source>
        <strain evidence="2">NI907</strain>
    </source>
</reference>
<dbReference type="RefSeq" id="XP_030976663.1">
    <property type="nucleotide sequence ID" value="XM_031131594.1"/>
</dbReference>
<reference evidence="1 2" key="1">
    <citation type="journal article" date="2019" name="Mol. Biol. Evol.">
        <title>Blast fungal genomes show frequent chromosomal changes, gene gains and losses, and effector gene turnover.</title>
        <authorList>
            <person name="Gomez Luciano L.B."/>
            <person name="Jason Tsai I."/>
            <person name="Chuma I."/>
            <person name="Tosa Y."/>
            <person name="Chen Y.H."/>
            <person name="Li J.Y."/>
            <person name="Li M.Y."/>
            <person name="Jade Lu M.Y."/>
            <person name="Nakayashiki H."/>
            <person name="Li W.H."/>
        </authorList>
    </citation>
    <scope>NUCLEOTIDE SEQUENCE [LARGE SCALE GENOMIC DNA]</scope>
    <source>
        <strain evidence="1 2">NI907</strain>
    </source>
</reference>
<proteinExistence type="predicted"/>
<sequence>MTAENHSRIKKRNRDRDRKRLQTIFKKSDILREEGIQIYIVIKQNSHYHIYTSEKTESWPPSPKSLFRGMLFMLAGFGGGFGHGAIITASCKLPPSQGQAEARNVQRAEYYFVEAIVTPKNFAEILENL</sequence>
<evidence type="ECO:0000313" key="2">
    <source>
        <dbReference type="RefSeq" id="XP_030976663.1"/>
    </source>
</evidence>
<dbReference type="Proteomes" id="UP000515153">
    <property type="component" value="Chromosome V"/>
</dbReference>
<dbReference type="KEGG" id="pgri:PgNI_11628"/>
<dbReference type="AlphaFoldDB" id="A0A6P8AP44"/>
<gene>
    <name evidence="2" type="ORF">PgNI_11628</name>
</gene>
<dbReference type="GeneID" id="41966499"/>
<name>A0A6P8AP44_PYRGI</name>
<evidence type="ECO:0000313" key="1">
    <source>
        <dbReference type="Proteomes" id="UP000515153"/>
    </source>
</evidence>
<reference evidence="2" key="3">
    <citation type="submission" date="2025-08" db="UniProtKB">
        <authorList>
            <consortium name="RefSeq"/>
        </authorList>
    </citation>
    <scope>IDENTIFICATION</scope>
    <source>
        <strain evidence="2">NI907</strain>
    </source>
</reference>